<accession>A0A1F5WEI5</accession>
<evidence type="ECO:0000256" key="7">
    <source>
        <dbReference type="SAM" id="Phobius"/>
    </source>
</evidence>
<dbReference type="Pfam" id="PF02397">
    <property type="entry name" value="Bac_transf"/>
    <property type="match status" value="1"/>
</dbReference>
<evidence type="ECO:0000256" key="1">
    <source>
        <dbReference type="ARBA" id="ARBA00004141"/>
    </source>
</evidence>
<dbReference type="NCBIfam" id="TIGR03025">
    <property type="entry name" value="EPS_sugtrans"/>
    <property type="match status" value="1"/>
</dbReference>
<dbReference type="GO" id="GO:0016020">
    <property type="term" value="C:membrane"/>
    <property type="evidence" value="ECO:0007669"/>
    <property type="project" value="UniProtKB-SubCell"/>
</dbReference>
<feature type="transmembrane region" description="Helical" evidence="7">
    <location>
        <begin position="264"/>
        <end position="290"/>
    </location>
</feature>
<evidence type="ECO:0000256" key="2">
    <source>
        <dbReference type="ARBA" id="ARBA00006464"/>
    </source>
</evidence>
<feature type="transmembrane region" description="Helical" evidence="7">
    <location>
        <begin position="9"/>
        <end position="30"/>
    </location>
</feature>
<name>A0A1F5WEI5_9BACT</name>
<evidence type="ECO:0000256" key="5">
    <source>
        <dbReference type="ARBA" id="ARBA00022989"/>
    </source>
</evidence>
<feature type="transmembrane region" description="Helical" evidence="7">
    <location>
        <begin position="50"/>
        <end position="69"/>
    </location>
</feature>
<dbReference type="GO" id="GO:0016780">
    <property type="term" value="F:phosphotransferase activity, for other substituted phosphate groups"/>
    <property type="evidence" value="ECO:0007669"/>
    <property type="project" value="TreeGrafter"/>
</dbReference>
<dbReference type="AlphaFoldDB" id="A0A1F5WEI5"/>
<feature type="transmembrane region" description="Helical" evidence="7">
    <location>
        <begin position="89"/>
        <end position="108"/>
    </location>
</feature>
<organism evidence="9 10">
    <name type="scientific">Candidatus Giovannonibacteria bacterium RIFCSPHIGHO2_02_FULL_46_20</name>
    <dbReference type="NCBI Taxonomy" id="1798338"/>
    <lineage>
        <taxon>Bacteria</taxon>
        <taxon>Candidatus Giovannoniibacteriota</taxon>
    </lineage>
</organism>
<comment type="similarity">
    <text evidence="2">Belongs to the bacterial sugar transferase family.</text>
</comment>
<keyword evidence="4 7" id="KW-0812">Transmembrane</keyword>
<keyword evidence="3" id="KW-0808">Transferase</keyword>
<feature type="transmembrane region" description="Helical" evidence="7">
    <location>
        <begin position="114"/>
        <end position="132"/>
    </location>
</feature>
<gene>
    <name evidence="9" type="ORF">A3J56_01690</name>
</gene>
<dbReference type="PANTHER" id="PTHR30576:SF0">
    <property type="entry name" value="UNDECAPRENYL-PHOSPHATE N-ACETYLGALACTOSAMINYL 1-PHOSPHATE TRANSFERASE-RELATED"/>
    <property type="match status" value="1"/>
</dbReference>
<evidence type="ECO:0000259" key="8">
    <source>
        <dbReference type="Pfam" id="PF02397"/>
    </source>
</evidence>
<evidence type="ECO:0000256" key="6">
    <source>
        <dbReference type="ARBA" id="ARBA00023136"/>
    </source>
</evidence>
<dbReference type="STRING" id="1798338.A3J56_01690"/>
<dbReference type="InterPro" id="IPR017475">
    <property type="entry name" value="EPS_sugar_tfrase"/>
</dbReference>
<dbReference type="EMBL" id="MFHQ01000030">
    <property type="protein sequence ID" value="OGF74033.1"/>
    <property type="molecule type" value="Genomic_DNA"/>
</dbReference>
<comment type="subcellular location">
    <subcellularLocation>
        <location evidence="1">Membrane</location>
        <topology evidence="1">Multi-pass membrane protein</topology>
    </subcellularLocation>
</comment>
<feature type="domain" description="Bacterial sugar transferase" evidence="8">
    <location>
        <begin position="262"/>
        <end position="443"/>
    </location>
</feature>
<keyword evidence="5 7" id="KW-1133">Transmembrane helix</keyword>
<comment type="caution">
    <text evidence="9">The sequence shown here is derived from an EMBL/GenBank/DDBJ whole genome shotgun (WGS) entry which is preliminary data.</text>
</comment>
<proteinExistence type="inferred from homology"/>
<evidence type="ECO:0000313" key="9">
    <source>
        <dbReference type="EMBL" id="OGF74033.1"/>
    </source>
</evidence>
<keyword evidence="6 7" id="KW-0472">Membrane</keyword>
<evidence type="ECO:0000256" key="3">
    <source>
        <dbReference type="ARBA" id="ARBA00022679"/>
    </source>
</evidence>
<dbReference type="InterPro" id="IPR003362">
    <property type="entry name" value="Bact_transf"/>
</dbReference>
<reference evidence="9 10" key="1">
    <citation type="journal article" date="2016" name="Nat. Commun.">
        <title>Thousands of microbial genomes shed light on interconnected biogeochemical processes in an aquifer system.</title>
        <authorList>
            <person name="Anantharaman K."/>
            <person name="Brown C.T."/>
            <person name="Hug L.A."/>
            <person name="Sharon I."/>
            <person name="Castelle C.J."/>
            <person name="Probst A.J."/>
            <person name="Thomas B.C."/>
            <person name="Singh A."/>
            <person name="Wilkins M.J."/>
            <person name="Karaoz U."/>
            <person name="Brodie E.L."/>
            <person name="Williams K.H."/>
            <person name="Hubbard S.S."/>
            <person name="Banfield J.F."/>
        </authorList>
    </citation>
    <scope>NUCLEOTIDE SEQUENCE [LARGE SCALE GENOMIC DNA]</scope>
</reference>
<dbReference type="PANTHER" id="PTHR30576">
    <property type="entry name" value="COLANIC BIOSYNTHESIS UDP-GLUCOSE LIPID CARRIER TRANSFERASE"/>
    <property type="match status" value="1"/>
</dbReference>
<evidence type="ECO:0000313" key="10">
    <source>
        <dbReference type="Proteomes" id="UP000178406"/>
    </source>
</evidence>
<protein>
    <recommendedName>
        <fullName evidence="8">Bacterial sugar transferase domain-containing protein</fullName>
    </recommendedName>
</protein>
<evidence type="ECO:0000256" key="4">
    <source>
        <dbReference type="ARBA" id="ARBA00022692"/>
    </source>
</evidence>
<dbReference type="Proteomes" id="UP000178406">
    <property type="component" value="Unassembled WGS sequence"/>
</dbReference>
<sequence>MPKIALRKLVLLLGDVALLYASLGLTLFFRYRLPFFPASPINDVWELHKWPFFLVYVLWIVIFYSAGMYDWEHFTARRMHALQIVLRPLIVGTAFAVLLFYFIPALTITPKTNLLIDSAIAFALISLWRLVFMEISSRASKINVLFLGSTAETQKFSKRLAQSPSLGYHMVNTIHLGQFDHGNVKSIIKESNVDIVVIEPSVLANQELVRAFYEILPMGVSVISFPEFYESVTGKIPVSIINETWFLENLIEINKRTFEIIKRVLDIAVASLLLVPAFVILPLVAIAIVIDSRGPIFYYQKRTGKGGKPFHFIKFRSMIEGADALDGKKGNGDDARHTRVGKFLRKTYLDELPQIINVFKGEMSFVGPRPERPEYVAELKKQIPFYEIRLLVKPGITGLAQINMANDASVEDAPEKLQYDLFYIKNRSLLTDLAIMLKTVTILARRTGR</sequence>